<feature type="region of interest" description="Disordered" evidence="1">
    <location>
        <begin position="113"/>
        <end position="142"/>
    </location>
</feature>
<feature type="transmembrane region" description="Helical" evidence="2">
    <location>
        <begin position="85"/>
        <end position="105"/>
    </location>
</feature>
<reference evidence="3 4" key="1">
    <citation type="journal article" date="2016" name="Genome Biol. Evol.">
        <title>Divergent and convergent evolution of fungal pathogenicity.</title>
        <authorList>
            <person name="Shang Y."/>
            <person name="Xiao G."/>
            <person name="Zheng P."/>
            <person name="Cen K."/>
            <person name="Zhan S."/>
            <person name="Wang C."/>
        </authorList>
    </citation>
    <scope>NUCLEOTIDE SEQUENCE [LARGE SCALE GENOMIC DNA]</scope>
    <source>
        <strain evidence="3 4">RCEF 264</strain>
    </source>
</reference>
<organism evidence="3 4">
    <name type="scientific">Niveomyces insectorum RCEF 264</name>
    <dbReference type="NCBI Taxonomy" id="1081102"/>
    <lineage>
        <taxon>Eukaryota</taxon>
        <taxon>Fungi</taxon>
        <taxon>Dikarya</taxon>
        <taxon>Ascomycota</taxon>
        <taxon>Pezizomycotina</taxon>
        <taxon>Sordariomycetes</taxon>
        <taxon>Hypocreomycetidae</taxon>
        <taxon>Hypocreales</taxon>
        <taxon>Cordycipitaceae</taxon>
        <taxon>Niveomyces</taxon>
    </lineage>
</organism>
<proteinExistence type="predicted"/>
<evidence type="ECO:0000256" key="1">
    <source>
        <dbReference type="SAM" id="MobiDB-lite"/>
    </source>
</evidence>
<comment type="caution">
    <text evidence="3">The sequence shown here is derived from an EMBL/GenBank/DDBJ whole genome shotgun (WGS) entry which is preliminary data.</text>
</comment>
<accession>A0A167RWT4</accession>
<gene>
    <name evidence="3" type="ORF">SPI_06220</name>
</gene>
<sequence length="142" mass="15470">MRDGHPTQDLTTGVFITGHLRLVNPVVTFLGAVSPLCQIGRERALSAMGLLVQAIVFALVAVSWLTRVPLNMNGETWYEWYTLKGWAFIDNAIFAAVQLVLFIAARQGSVGAEQETVDGPTDGEREPLLREETRPSGCCPVG</sequence>
<feature type="transmembrane region" description="Helical" evidence="2">
    <location>
        <begin position="12"/>
        <end position="33"/>
    </location>
</feature>
<dbReference type="EMBL" id="AZHD01000011">
    <property type="protein sequence ID" value="OAA59018.1"/>
    <property type="molecule type" value="Genomic_DNA"/>
</dbReference>
<keyword evidence="2" id="KW-0472">Membrane</keyword>
<keyword evidence="2" id="KW-0812">Transmembrane</keyword>
<name>A0A167RWT4_9HYPO</name>
<keyword evidence="2" id="KW-1133">Transmembrane helix</keyword>
<keyword evidence="4" id="KW-1185">Reference proteome</keyword>
<feature type="compositionally biased region" description="Basic and acidic residues" evidence="1">
    <location>
        <begin position="122"/>
        <end position="134"/>
    </location>
</feature>
<protein>
    <submittedName>
        <fullName evidence="3">Uncharacterized protein</fullName>
    </submittedName>
</protein>
<dbReference type="STRING" id="1081102.A0A167RWT4"/>
<dbReference type="AlphaFoldDB" id="A0A167RWT4"/>
<feature type="transmembrane region" description="Helical" evidence="2">
    <location>
        <begin position="45"/>
        <end position="65"/>
    </location>
</feature>
<evidence type="ECO:0000313" key="3">
    <source>
        <dbReference type="EMBL" id="OAA59018.1"/>
    </source>
</evidence>
<evidence type="ECO:0000313" key="4">
    <source>
        <dbReference type="Proteomes" id="UP000076874"/>
    </source>
</evidence>
<dbReference type="OrthoDB" id="5139341at2759"/>
<evidence type="ECO:0000256" key="2">
    <source>
        <dbReference type="SAM" id="Phobius"/>
    </source>
</evidence>
<dbReference type="Proteomes" id="UP000076874">
    <property type="component" value="Unassembled WGS sequence"/>
</dbReference>